<evidence type="ECO:0000313" key="13">
    <source>
        <dbReference type="Proteomes" id="UP000011666"/>
    </source>
</evidence>
<dbReference type="RefSeq" id="WP_007618263.1">
    <property type="nucleotide sequence ID" value="NZ_BANX01000007.1"/>
</dbReference>
<proteinExistence type="inferred from homology"/>
<evidence type="ECO:0000256" key="1">
    <source>
        <dbReference type="ARBA" id="ARBA00004413"/>
    </source>
</evidence>
<keyword evidence="7" id="KW-0472">Membrane</keyword>
<dbReference type="GO" id="GO:0043215">
    <property type="term" value="P:daunorubicin transport"/>
    <property type="evidence" value="ECO:0007669"/>
    <property type="project" value="InterPro"/>
</dbReference>
<protein>
    <submittedName>
        <fullName evidence="12">Putative ABC transporter ATP-binding protein</fullName>
    </submittedName>
</protein>
<dbReference type="STRING" id="1223545.GS4_07_00200"/>
<dbReference type="InterPro" id="IPR003593">
    <property type="entry name" value="AAA+_ATPase"/>
</dbReference>
<dbReference type="Proteomes" id="UP000011666">
    <property type="component" value="Unassembled WGS sequence"/>
</dbReference>
<evidence type="ECO:0000256" key="8">
    <source>
        <dbReference type="ARBA" id="ARBA00023251"/>
    </source>
</evidence>
<keyword evidence="13" id="KW-1185">Reference proteome</keyword>
<evidence type="ECO:0000256" key="10">
    <source>
        <dbReference type="SAM" id="MobiDB-lite"/>
    </source>
</evidence>
<evidence type="ECO:0000313" key="12">
    <source>
        <dbReference type="EMBL" id="GAC67271.1"/>
    </source>
</evidence>
<dbReference type="OrthoDB" id="9804819at2"/>
<name>M0QG38_9ACTN</name>
<evidence type="ECO:0000256" key="3">
    <source>
        <dbReference type="ARBA" id="ARBA00022475"/>
    </source>
</evidence>
<dbReference type="Pfam" id="PF00005">
    <property type="entry name" value="ABC_tran"/>
    <property type="match status" value="1"/>
</dbReference>
<reference evidence="12 13" key="1">
    <citation type="submission" date="2013-01" db="EMBL/GenBank/DDBJ databases">
        <title>Whole genome shotgun sequence of Gordonia soli NBRC 108243.</title>
        <authorList>
            <person name="Isaki-Nakamura S."/>
            <person name="Hosoyama A."/>
            <person name="Tsuchikane K."/>
            <person name="Ando Y."/>
            <person name="Baba S."/>
            <person name="Ohji S."/>
            <person name="Hamada M."/>
            <person name="Tamura T."/>
            <person name="Yamazoe A."/>
            <person name="Yamazaki S."/>
            <person name="Fujita N."/>
        </authorList>
    </citation>
    <scope>NUCLEOTIDE SEQUENCE [LARGE SCALE GENOMIC DNA]</scope>
    <source>
        <strain evidence="12 13">NBRC 108243</strain>
    </source>
</reference>
<feature type="region of interest" description="Disordered" evidence="10">
    <location>
        <begin position="310"/>
        <end position="330"/>
    </location>
</feature>
<dbReference type="GO" id="GO:0046677">
    <property type="term" value="P:response to antibiotic"/>
    <property type="evidence" value="ECO:0007669"/>
    <property type="project" value="UniProtKB-KW"/>
</dbReference>
<dbReference type="InterPro" id="IPR017871">
    <property type="entry name" value="ABC_transporter-like_CS"/>
</dbReference>
<evidence type="ECO:0000256" key="9">
    <source>
        <dbReference type="ARBA" id="ARBA00049985"/>
    </source>
</evidence>
<accession>M0QG38</accession>
<dbReference type="FunFam" id="3.40.50.300:FF:000589">
    <property type="entry name" value="ABC transporter, ATP-binding subunit"/>
    <property type="match status" value="1"/>
</dbReference>
<keyword evidence="8" id="KW-0046">Antibiotic resistance</keyword>
<gene>
    <name evidence="12" type="ORF">GS4_07_00200</name>
</gene>
<dbReference type="GO" id="GO:0016887">
    <property type="term" value="F:ATP hydrolysis activity"/>
    <property type="evidence" value="ECO:0007669"/>
    <property type="project" value="InterPro"/>
</dbReference>
<evidence type="ECO:0000256" key="7">
    <source>
        <dbReference type="ARBA" id="ARBA00023136"/>
    </source>
</evidence>
<organism evidence="12 13">
    <name type="scientific">Gordonia soli NBRC 108243</name>
    <dbReference type="NCBI Taxonomy" id="1223545"/>
    <lineage>
        <taxon>Bacteria</taxon>
        <taxon>Bacillati</taxon>
        <taxon>Actinomycetota</taxon>
        <taxon>Actinomycetes</taxon>
        <taxon>Mycobacteriales</taxon>
        <taxon>Gordoniaceae</taxon>
        <taxon>Gordonia</taxon>
    </lineage>
</organism>
<evidence type="ECO:0000259" key="11">
    <source>
        <dbReference type="PROSITE" id="PS50893"/>
    </source>
</evidence>
<sequence>MTTTISTPAIEVRGLAKRFGDNVVLDGLDLRVESGEVFALLGPNGSGKTTTVNILSTLMSPDDGAVRICGHDLVDDRRAIRSAIGVTGQFAALDDLLTGRENLFLIAALHHLGRSEQRSRTAELLDRFDLTEAADRPVSTYSGGMRRRLDLAMTLVVTPRLIFLDEPTTGLDPRSRRTLWDMIAALAAEDVTVFLTTQYLEEADRLADRIAVLDHGHLVAEGTAAQLKSSVRGSTVRLTYADSADLVTATRLFDDATVDVDALTQTVPVPDVMDGLRRILDRLDRADITPADLSIQAPTLDDVFFALTDSTTPTTNTPTTSTTTTMKEQP</sequence>
<dbReference type="SUPFAM" id="SSF52540">
    <property type="entry name" value="P-loop containing nucleoside triphosphate hydrolases"/>
    <property type="match status" value="1"/>
</dbReference>
<comment type="similarity">
    <text evidence="9">Belongs to the ABC transporter superfamily. Drug exporter-1 (DrugE1) (TC 3.A.1.105) family.</text>
</comment>
<dbReference type="PANTHER" id="PTHR42711:SF19">
    <property type="entry name" value="DOXORUBICIN RESISTANCE ATP-BINDING PROTEIN DRRA"/>
    <property type="match status" value="1"/>
</dbReference>
<dbReference type="GO" id="GO:0005524">
    <property type="term" value="F:ATP binding"/>
    <property type="evidence" value="ECO:0007669"/>
    <property type="project" value="UniProtKB-KW"/>
</dbReference>
<comment type="subcellular location">
    <subcellularLocation>
        <location evidence="1">Cell membrane</location>
        <topology evidence="1">Peripheral membrane protein</topology>
        <orientation evidence="1">Cytoplasmic side</orientation>
    </subcellularLocation>
</comment>
<evidence type="ECO:0000256" key="2">
    <source>
        <dbReference type="ARBA" id="ARBA00022448"/>
    </source>
</evidence>
<keyword evidence="6" id="KW-1278">Translocase</keyword>
<dbReference type="GO" id="GO:0055085">
    <property type="term" value="P:transmembrane transport"/>
    <property type="evidence" value="ECO:0007669"/>
    <property type="project" value="UniProtKB-ARBA"/>
</dbReference>
<dbReference type="InterPro" id="IPR003439">
    <property type="entry name" value="ABC_transporter-like_ATP-bd"/>
</dbReference>
<dbReference type="NCBIfam" id="TIGR01188">
    <property type="entry name" value="drrA"/>
    <property type="match status" value="1"/>
</dbReference>
<evidence type="ECO:0000256" key="4">
    <source>
        <dbReference type="ARBA" id="ARBA00022741"/>
    </source>
</evidence>
<dbReference type="InterPro" id="IPR050763">
    <property type="entry name" value="ABC_transporter_ATP-binding"/>
</dbReference>
<keyword evidence="3" id="KW-1003">Cell membrane</keyword>
<evidence type="ECO:0000256" key="6">
    <source>
        <dbReference type="ARBA" id="ARBA00022967"/>
    </source>
</evidence>
<dbReference type="GO" id="GO:1900753">
    <property type="term" value="P:doxorubicin transport"/>
    <property type="evidence" value="ECO:0007669"/>
    <property type="project" value="InterPro"/>
</dbReference>
<keyword evidence="2" id="KW-0813">Transport</keyword>
<dbReference type="InterPro" id="IPR027417">
    <property type="entry name" value="P-loop_NTPase"/>
</dbReference>
<comment type="caution">
    <text evidence="12">The sequence shown here is derived from an EMBL/GenBank/DDBJ whole genome shotgun (WGS) entry which is preliminary data.</text>
</comment>
<evidence type="ECO:0000256" key="5">
    <source>
        <dbReference type="ARBA" id="ARBA00022840"/>
    </source>
</evidence>
<dbReference type="eggNOG" id="COG1131">
    <property type="taxonomic scope" value="Bacteria"/>
</dbReference>
<dbReference type="PROSITE" id="PS00211">
    <property type="entry name" value="ABC_TRANSPORTER_1"/>
    <property type="match status" value="1"/>
</dbReference>
<dbReference type="SMART" id="SM00382">
    <property type="entry name" value="AAA"/>
    <property type="match status" value="1"/>
</dbReference>
<feature type="domain" description="ABC transporter" evidence="11">
    <location>
        <begin position="10"/>
        <end position="240"/>
    </location>
</feature>
<dbReference type="GO" id="GO:0005886">
    <property type="term" value="C:plasma membrane"/>
    <property type="evidence" value="ECO:0007669"/>
    <property type="project" value="UniProtKB-SubCell"/>
</dbReference>
<dbReference type="Gene3D" id="3.40.50.300">
    <property type="entry name" value="P-loop containing nucleotide triphosphate hydrolases"/>
    <property type="match status" value="1"/>
</dbReference>
<dbReference type="InterPro" id="IPR005894">
    <property type="entry name" value="DrrA"/>
</dbReference>
<dbReference type="PANTHER" id="PTHR42711">
    <property type="entry name" value="ABC TRANSPORTER ATP-BINDING PROTEIN"/>
    <property type="match status" value="1"/>
</dbReference>
<keyword evidence="5 12" id="KW-0067">ATP-binding</keyword>
<dbReference type="AlphaFoldDB" id="M0QG38"/>
<dbReference type="PROSITE" id="PS50893">
    <property type="entry name" value="ABC_TRANSPORTER_2"/>
    <property type="match status" value="1"/>
</dbReference>
<keyword evidence="4" id="KW-0547">Nucleotide-binding</keyword>
<dbReference type="EMBL" id="BANX01000007">
    <property type="protein sequence ID" value="GAC67271.1"/>
    <property type="molecule type" value="Genomic_DNA"/>
</dbReference>